<accession>A0ABU6JBE8</accession>
<protein>
    <submittedName>
        <fullName evidence="2">HDOD domain-containing protein</fullName>
    </submittedName>
</protein>
<evidence type="ECO:0000313" key="2">
    <source>
        <dbReference type="EMBL" id="MEC4720870.1"/>
    </source>
</evidence>
<sequence length="431" mass="46842">MSISVTFSSTHSIAIGSDFFMARRPVVDRGRNLIAHELLFRQAGAEGASGSNGANGAVGELPASASVIADVIQYGMTRVLGDLPGMLCIDGAALENELFTFLPADQVTLVLTEMPGAGAGVREQLAALRRRGFRFALAVTHRAQDIADLLDLIDGVRIDVTGRSAEELSRFCAGFRIHHKKLLAERVDTPDQFDLCASLGFDAFQGYFFTTPRMEGGAALSPTQAAIMELLEMLASDAEDAVIEHKIKADIALGLNLLRLANTPAISTHRIDSLRQAMKVLGRNQLQRWLQLMLYADHGKAAAGAEVLARQATTRGRLMELLAHKTRPGNRGQADTAFTIGIMSLMDTLFSMPMTDILEQIPVAEEVSAALLRREGYFGRLLDAAEYTEWRQASDAALGGVLAELQVSCKELYLMQLLAFEWSDEVAGNFR</sequence>
<dbReference type="PROSITE" id="PS51833">
    <property type="entry name" value="HDOD"/>
    <property type="match status" value="1"/>
</dbReference>
<dbReference type="Gene3D" id="1.10.3210.10">
    <property type="entry name" value="Hypothetical protein af1432"/>
    <property type="match status" value="1"/>
</dbReference>
<evidence type="ECO:0000259" key="1">
    <source>
        <dbReference type="PROSITE" id="PS51833"/>
    </source>
</evidence>
<dbReference type="RefSeq" id="WP_326507584.1">
    <property type="nucleotide sequence ID" value="NZ_JAWIIV010000014.1"/>
</dbReference>
<evidence type="ECO:0000313" key="3">
    <source>
        <dbReference type="Proteomes" id="UP001352263"/>
    </source>
</evidence>
<dbReference type="Gene3D" id="3.20.20.450">
    <property type="entry name" value="EAL domain"/>
    <property type="match status" value="1"/>
</dbReference>
<dbReference type="PANTHER" id="PTHR33525">
    <property type="match status" value="1"/>
</dbReference>
<reference evidence="2 3" key="1">
    <citation type="submission" date="2023-10" db="EMBL/GenBank/DDBJ databases">
        <title>Noviherbaspirillum sp. CPCC 100848 genome assembly.</title>
        <authorList>
            <person name="Li X.Y."/>
            <person name="Fang X.M."/>
        </authorList>
    </citation>
    <scope>NUCLEOTIDE SEQUENCE [LARGE SCALE GENOMIC DNA]</scope>
    <source>
        <strain evidence="2 3">CPCC 100848</strain>
    </source>
</reference>
<dbReference type="InterPro" id="IPR014408">
    <property type="entry name" value="dGMP_Pdiesterase_EAL/HD-GYP"/>
</dbReference>
<dbReference type="EMBL" id="JAWIIV010000014">
    <property type="protein sequence ID" value="MEC4720870.1"/>
    <property type="molecule type" value="Genomic_DNA"/>
</dbReference>
<dbReference type="PIRSF" id="PIRSF003180">
    <property type="entry name" value="DiGMPpdiest_YuxH"/>
    <property type="match status" value="1"/>
</dbReference>
<proteinExistence type="predicted"/>
<organism evidence="2 3">
    <name type="scientific">Noviherbaspirillum album</name>
    <dbReference type="NCBI Taxonomy" id="3080276"/>
    <lineage>
        <taxon>Bacteria</taxon>
        <taxon>Pseudomonadati</taxon>
        <taxon>Pseudomonadota</taxon>
        <taxon>Betaproteobacteria</taxon>
        <taxon>Burkholderiales</taxon>
        <taxon>Oxalobacteraceae</taxon>
        <taxon>Noviherbaspirillum</taxon>
    </lineage>
</organism>
<dbReference type="InterPro" id="IPR035919">
    <property type="entry name" value="EAL_sf"/>
</dbReference>
<dbReference type="Pfam" id="PF08668">
    <property type="entry name" value="HDOD"/>
    <property type="match status" value="1"/>
</dbReference>
<dbReference type="InterPro" id="IPR013976">
    <property type="entry name" value="HDOD"/>
</dbReference>
<keyword evidence="3" id="KW-1185">Reference proteome</keyword>
<comment type="caution">
    <text evidence="2">The sequence shown here is derived from an EMBL/GenBank/DDBJ whole genome shotgun (WGS) entry which is preliminary data.</text>
</comment>
<dbReference type="Proteomes" id="UP001352263">
    <property type="component" value="Unassembled WGS sequence"/>
</dbReference>
<dbReference type="SUPFAM" id="SSF109604">
    <property type="entry name" value="HD-domain/PDEase-like"/>
    <property type="match status" value="1"/>
</dbReference>
<name>A0ABU6JBE8_9BURK</name>
<dbReference type="PANTHER" id="PTHR33525:SF4">
    <property type="entry name" value="CYCLIC DI-GMP PHOSPHODIESTERASE CDGJ"/>
    <property type="match status" value="1"/>
</dbReference>
<feature type="domain" description="HDOD" evidence="1">
    <location>
        <begin position="220"/>
        <end position="415"/>
    </location>
</feature>
<dbReference type="SUPFAM" id="SSF141868">
    <property type="entry name" value="EAL domain-like"/>
    <property type="match status" value="1"/>
</dbReference>
<dbReference type="InterPro" id="IPR052340">
    <property type="entry name" value="RNase_Y/CdgJ"/>
</dbReference>
<gene>
    <name evidence="2" type="ORF">RY831_17020</name>
</gene>